<dbReference type="Proteomes" id="UP000006535">
    <property type="component" value="Segment"/>
</dbReference>
<evidence type="ECO:0000313" key="2">
    <source>
        <dbReference type="Proteomes" id="UP000006535"/>
    </source>
</evidence>
<gene>
    <name evidence="1" type="ORF">Syn19_007</name>
</gene>
<accession>E3SPX7</accession>
<dbReference type="RefSeq" id="YP_004323845.1">
    <property type="nucleotide sequence ID" value="NC_015286.1"/>
</dbReference>
<dbReference type="KEGG" id="vg:10328557"/>
<dbReference type="GeneID" id="10328557"/>
<organism evidence="1 2">
    <name type="scientific">Synechococcus phage Syn19</name>
    <dbReference type="NCBI Taxonomy" id="445684"/>
    <lineage>
        <taxon>Viruses</taxon>
        <taxon>Duplodnaviria</taxon>
        <taxon>Heunggongvirae</taxon>
        <taxon>Uroviricota</taxon>
        <taxon>Caudoviricetes</taxon>
        <taxon>Pantevenvirales</taxon>
        <taxon>Kyanoviridae</taxon>
        <taxon>Pontusvirus</taxon>
        <taxon>Pontusvirus syn19</taxon>
    </lineage>
</organism>
<sequence length="78" mass="8910">MEVLVVAVVLVEEDTVEDINPDDVIDMCVTKDGLALMYKSVCFHLDKWAGGHPHEQEALVQMKDNLLRIMLEQQFKKP</sequence>
<keyword evidence="2" id="KW-1185">Reference proteome</keyword>
<proteinExistence type="predicted"/>
<reference evidence="1 2" key="1">
    <citation type="journal article" date="2010" name="Environ. Microbiol.">
        <title>Genomic analysis of oceanic cyanobacterial myoviruses compared with T4-like myoviruses from diverse hosts and environments.</title>
        <authorList>
            <person name="Sullivan M.B."/>
            <person name="Huang K.H."/>
            <person name="Ignacio-Espinoza J.C."/>
            <person name="Berlin A.M."/>
            <person name="Kelly L."/>
            <person name="Weigele P.R."/>
            <person name="DeFrancesco A.S."/>
            <person name="Kern S.E."/>
            <person name="Thompson L.R."/>
            <person name="Young S."/>
            <person name="Yandava C."/>
            <person name="Fu R."/>
            <person name="Krastins B."/>
            <person name="Chase M."/>
            <person name="Sarracino D."/>
            <person name="Osburne M.S."/>
            <person name="Henn M.R."/>
            <person name="Chisholm S.W."/>
        </authorList>
    </citation>
    <scope>NUCLEOTIDE SEQUENCE [LARGE SCALE GENOMIC DNA]</scope>
    <source>
        <strain evidence="1">Syn19</strain>
    </source>
</reference>
<name>E3SPX7_9CAUD</name>
<dbReference type="EMBL" id="GU071106">
    <property type="protein sequence ID" value="ADO99545.1"/>
    <property type="molecule type" value="Genomic_DNA"/>
</dbReference>
<evidence type="ECO:0000313" key="1">
    <source>
        <dbReference type="EMBL" id="ADO99545.1"/>
    </source>
</evidence>
<dbReference type="OrthoDB" id="26662at10239"/>
<protein>
    <submittedName>
        <fullName evidence="1">Uncharacterized protein</fullName>
    </submittedName>
</protein>